<accession>A0A423MLY0</accession>
<dbReference type="InterPro" id="IPR004090">
    <property type="entry name" value="Chemotax_Me-accpt_rcpt"/>
</dbReference>
<keyword evidence="2" id="KW-1003">Cell membrane</keyword>
<dbReference type="AlphaFoldDB" id="A0A423MLY0"/>
<feature type="domain" description="HAMP" evidence="14">
    <location>
        <begin position="212"/>
        <end position="264"/>
    </location>
</feature>
<evidence type="ECO:0000256" key="12">
    <source>
        <dbReference type="SAM" id="Phobius"/>
    </source>
</evidence>
<dbReference type="GO" id="GO:0007165">
    <property type="term" value="P:signal transduction"/>
    <property type="evidence" value="ECO:0007669"/>
    <property type="project" value="UniProtKB-KW"/>
</dbReference>
<comment type="caution">
    <text evidence="15">The sequence shown here is derived from an EMBL/GenBank/DDBJ whole genome shotgun (WGS) entry which is preliminary data.</text>
</comment>
<dbReference type="SMART" id="SM00283">
    <property type="entry name" value="MA"/>
    <property type="match status" value="1"/>
</dbReference>
<dbReference type="RefSeq" id="WP_123449162.1">
    <property type="nucleotide sequence ID" value="NZ_MOBX01000003.1"/>
</dbReference>
<dbReference type="InterPro" id="IPR004089">
    <property type="entry name" value="MCPsignal_dom"/>
</dbReference>
<keyword evidence="4" id="KW-0145">Chemotaxis</keyword>
<evidence type="ECO:0000256" key="8">
    <source>
        <dbReference type="ARBA" id="ARBA00023224"/>
    </source>
</evidence>
<dbReference type="CDD" id="cd11386">
    <property type="entry name" value="MCP_signal"/>
    <property type="match status" value="1"/>
</dbReference>
<dbReference type="SMART" id="SM00304">
    <property type="entry name" value="HAMP"/>
    <property type="match status" value="2"/>
</dbReference>
<dbReference type="GO" id="GO:0004888">
    <property type="term" value="F:transmembrane signaling receptor activity"/>
    <property type="evidence" value="ECO:0007669"/>
    <property type="project" value="InterPro"/>
</dbReference>
<reference evidence="15 16" key="1">
    <citation type="submission" date="2016-10" db="EMBL/GenBank/DDBJ databases">
        <title>Comparative genome analysis of multiple Pseudomonas spp. focuses on biocontrol and plant growth promoting traits.</title>
        <authorList>
            <person name="Tao X.-Y."/>
            <person name="Taylor C.G."/>
        </authorList>
    </citation>
    <scope>NUCLEOTIDE SEQUENCE [LARGE SCALE GENOMIC DNA]</scope>
    <source>
        <strain evidence="15 16">28B5</strain>
    </source>
</reference>
<evidence type="ECO:0000256" key="11">
    <source>
        <dbReference type="SAM" id="Coils"/>
    </source>
</evidence>
<dbReference type="EMBL" id="MOBX01000003">
    <property type="protein sequence ID" value="RON85573.1"/>
    <property type="molecule type" value="Genomic_DNA"/>
</dbReference>
<dbReference type="PANTHER" id="PTHR32089">
    <property type="entry name" value="METHYL-ACCEPTING CHEMOTAXIS PROTEIN MCPB"/>
    <property type="match status" value="1"/>
</dbReference>
<dbReference type="Pfam" id="PF00015">
    <property type="entry name" value="MCPsignal"/>
    <property type="match status" value="1"/>
</dbReference>
<dbReference type="FunFam" id="1.10.287.950:FF:000001">
    <property type="entry name" value="Methyl-accepting chemotaxis sensory transducer"/>
    <property type="match status" value="1"/>
</dbReference>
<gene>
    <name evidence="15" type="ORF">BK670_06625</name>
</gene>
<evidence type="ECO:0000256" key="2">
    <source>
        <dbReference type="ARBA" id="ARBA00022475"/>
    </source>
</evidence>
<evidence type="ECO:0000256" key="6">
    <source>
        <dbReference type="ARBA" id="ARBA00022989"/>
    </source>
</evidence>
<dbReference type="GO" id="GO:0006935">
    <property type="term" value="P:chemotaxis"/>
    <property type="evidence" value="ECO:0007669"/>
    <property type="project" value="UniProtKB-KW"/>
</dbReference>
<dbReference type="InterPro" id="IPR003660">
    <property type="entry name" value="HAMP_dom"/>
</dbReference>
<keyword evidence="11" id="KW-0175">Coiled coil</keyword>
<feature type="transmembrane region" description="Helical" evidence="12">
    <location>
        <begin position="188"/>
        <end position="210"/>
    </location>
</feature>
<evidence type="ECO:0000256" key="10">
    <source>
        <dbReference type="PROSITE-ProRule" id="PRU00284"/>
    </source>
</evidence>
<evidence type="ECO:0000256" key="4">
    <source>
        <dbReference type="ARBA" id="ARBA00022500"/>
    </source>
</evidence>
<name>A0A423MLY0_PSEFL</name>
<keyword evidence="5 12" id="KW-0812">Transmembrane</keyword>
<dbReference type="PRINTS" id="PR00260">
    <property type="entry name" value="CHEMTRNSDUCR"/>
</dbReference>
<organism evidence="15 16">
    <name type="scientific">Pseudomonas fluorescens</name>
    <dbReference type="NCBI Taxonomy" id="294"/>
    <lineage>
        <taxon>Bacteria</taxon>
        <taxon>Pseudomonadati</taxon>
        <taxon>Pseudomonadota</taxon>
        <taxon>Gammaproteobacteria</taxon>
        <taxon>Pseudomonadales</taxon>
        <taxon>Pseudomonadaceae</taxon>
        <taxon>Pseudomonas</taxon>
    </lineage>
</organism>
<proteinExistence type="inferred from homology"/>
<dbReference type="Proteomes" id="UP000285378">
    <property type="component" value="Unassembled WGS sequence"/>
</dbReference>
<feature type="coiled-coil region" evidence="11">
    <location>
        <begin position="291"/>
        <end position="318"/>
    </location>
</feature>
<dbReference type="PROSITE" id="PS50885">
    <property type="entry name" value="HAMP"/>
    <property type="match status" value="1"/>
</dbReference>
<dbReference type="PANTHER" id="PTHR32089:SF120">
    <property type="entry name" value="METHYL-ACCEPTING CHEMOTAXIS PROTEIN TLPQ"/>
    <property type="match status" value="1"/>
</dbReference>
<dbReference type="Gene3D" id="1.10.287.950">
    <property type="entry name" value="Methyl-accepting chemotaxis protein"/>
    <property type="match status" value="1"/>
</dbReference>
<dbReference type="InterPro" id="IPR024478">
    <property type="entry name" value="HlyB_4HB_MCP"/>
</dbReference>
<evidence type="ECO:0000256" key="3">
    <source>
        <dbReference type="ARBA" id="ARBA00022481"/>
    </source>
</evidence>
<evidence type="ECO:0000259" key="14">
    <source>
        <dbReference type="PROSITE" id="PS50885"/>
    </source>
</evidence>
<keyword evidence="7 12" id="KW-0472">Membrane</keyword>
<comment type="subcellular location">
    <subcellularLocation>
        <location evidence="1">Cell membrane</location>
        <topology evidence="1">Multi-pass membrane protein</topology>
    </subcellularLocation>
</comment>
<protein>
    <submittedName>
        <fullName evidence="15">Methyl-accepting chemotaxis protein</fullName>
    </submittedName>
</protein>
<dbReference type="GO" id="GO:0005886">
    <property type="term" value="C:plasma membrane"/>
    <property type="evidence" value="ECO:0007669"/>
    <property type="project" value="UniProtKB-SubCell"/>
</dbReference>
<evidence type="ECO:0000256" key="9">
    <source>
        <dbReference type="ARBA" id="ARBA00029447"/>
    </source>
</evidence>
<sequence length="541" mass="58087">MSLRNLNIAPRAFLGFAFIALLVIVLGVFAVNRMSLIRQASIDMDSTQLPSVTHLSAVTENVLRMRILSFRVLVNREPASLQEAQTRIAVLVDKARKAQASYAALPAGPEEREIYQTFSTTLDNYLQAQSQMIELSRQDKLDEMRLLINTRIKDGTDQMGEQLNKLIAINTADAKTAATKAGEHYDSAVTGIIIVAVIAALATVLLAWLLTRSIVTPLNRAVLAAQTIADGNLSKTIEVDGKDEATQLLQALASMQTNLRKTIEQIAGSATQLGAAAEELSAVTEEASRGLQQQNNEIEQAATAVNEMTAAVEEVARNAVSTSEASNQSTHAAREGRDQVVKTVDAIQTMTHDVQNTAQMIEGLAAQGRDIGKVLDVIRAIAEQTNLLALNAAIEAARAGEAGRGFAVVADEVRALAHRTAQSTQEIEKMVAGIQNGTGEAVSSMQQSNQRTQTTLEMARAAGVALEQITQSIHQINERNLVIASASEEQAQVSREVDRNLVNIRDLATQSAAGANQTSAATHELSRLAVDLNAMVARFVI</sequence>
<dbReference type="CDD" id="cd06225">
    <property type="entry name" value="HAMP"/>
    <property type="match status" value="1"/>
</dbReference>
<feature type="transmembrane region" description="Helical" evidence="12">
    <location>
        <begin position="12"/>
        <end position="31"/>
    </location>
</feature>
<evidence type="ECO:0000256" key="7">
    <source>
        <dbReference type="ARBA" id="ARBA00023136"/>
    </source>
</evidence>
<dbReference type="PROSITE" id="PS50111">
    <property type="entry name" value="CHEMOTAXIS_TRANSDUC_2"/>
    <property type="match status" value="1"/>
</dbReference>
<dbReference type="Pfam" id="PF00672">
    <property type="entry name" value="HAMP"/>
    <property type="match status" value="1"/>
</dbReference>
<evidence type="ECO:0000313" key="16">
    <source>
        <dbReference type="Proteomes" id="UP000285378"/>
    </source>
</evidence>
<keyword evidence="6 12" id="KW-1133">Transmembrane helix</keyword>
<comment type="similarity">
    <text evidence="9">Belongs to the methyl-accepting chemotaxis (MCP) protein family.</text>
</comment>
<dbReference type="SUPFAM" id="SSF58104">
    <property type="entry name" value="Methyl-accepting chemotaxis protein (MCP) signaling domain"/>
    <property type="match status" value="1"/>
</dbReference>
<feature type="domain" description="Methyl-accepting transducer" evidence="13">
    <location>
        <begin position="269"/>
        <end position="505"/>
    </location>
</feature>
<dbReference type="Pfam" id="PF12729">
    <property type="entry name" value="4HB_MCP_1"/>
    <property type="match status" value="1"/>
</dbReference>
<dbReference type="OrthoDB" id="8724574at2"/>
<evidence type="ECO:0000313" key="15">
    <source>
        <dbReference type="EMBL" id="RON85573.1"/>
    </source>
</evidence>
<keyword evidence="8 10" id="KW-0807">Transducer</keyword>
<evidence type="ECO:0000256" key="5">
    <source>
        <dbReference type="ARBA" id="ARBA00022692"/>
    </source>
</evidence>
<evidence type="ECO:0000256" key="1">
    <source>
        <dbReference type="ARBA" id="ARBA00004651"/>
    </source>
</evidence>
<evidence type="ECO:0000259" key="13">
    <source>
        <dbReference type="PROSITE" id="PS50111"/>
    </source>
</evidence>
<keyword evidence="3" id="KW-0488">Methylation</keyword>